<dbReference type="EMBL" id="MU005578">
    <property type="protein sequence ID" value="KAF2685705.1"/>
    <property type="molecule type" value="Genomic_DNA"/>
</dbReference>
<evidence type="ECO:0000313" key="2">
    <source>
        <dbReference type="EMBL" id="KAF2685705.1"/>
    </source>
</evidence>
<keyword evidence="3" id="KW-1185">Reference proteome</keyword>
<keyword evidence="1" id="KW-0812">Transmembrane</keyword>
<evidence type="ECO:0000313" key="3">
    <source>
        <dbReference type="Proteomes" id="UP000799291"/>
    </source>
</evidence>
<keyword evidence="1" id="KW-0472">Membrane</keyword>
<dbReference type="AlphaFoldDB" id="A0A6G1J642"/>
<evidence type="ECO:0000256" key="1">
    <source>
        <dbReference type="SAM" id="Phobius"/>
    </source>
</evidence>
<dbReference type="Proteomes" id="UP000799291">
    <property type="component" value="Unassembled WGS sequence"/>
</dbReference>
<keyword evidence="1" id="KW-1133">Transmembrane helix</keyword>
<name>A0A6G1J642_9PLEO</name>
<proteinExistence type="predicted"/>
<accession>A0A6G1J642</accession>
<gene>
    <name evidence="2" type="ORF">K458DRAFT_16246</name>
</gene>
<sequence>MSSKCCGSFPEGGFGRRIANFHCGSRIQHKQRFCHAAVKLRILDRWSDKLRGNGERAAGGAEFFRVSWDKMKRSPAVGRGARGVSNARCPHHMFVGAYSLPVAMVDSRGCYSSTRMIKGGGRVLVNAMSSLGFFLSFLLLANPVVGSDLGSNHQQLALS</sequence>
<feature type="transmembrane region" description="Helical" evidence="1">
    <location>
        <begin position="123"/>
        <end position="141"/>
    </location>
</feature>
<reference evidence="2" key="1">
    <citation type="journal article" date="2020" name="Stud. Mycol.">
        <title>101 Dothideomycetes genomes: a test case for predicting lifestyles and emergence of pathogens.</title>
        <authorList>
            <person name="Haridas S."/>
            <person name="Albert R."/>
            <person name="Binder M."/>
            <person name="Bloem J."/>
            <person name="Labutti K."/>
            <person name="Salamov A."/>
            <person name="Andreopoulos B."/>
            <person name="Baker S."/>
            <person name="Barry K."/>
            <person name="Bills G."/>
            <person name="Bluhm B."/>
            <person name="Cannon C."/>
            <person name="Castanera R."/>
            <person name="Culley D."/>
            <person name="Daum C."/>
            <person name="Ezra D."/>
            <person name="Gonzalez J."/>
            <person name="Henrissat B."/>
            <person name="Kuo A."/>
            <person name="Liang C."/>
            <person name="Lipzen A."/>
            <person name="Lutzoni F."/>
            <person name="Magnuson J."/>
            <person name="Mondo S."/>
            <person name="Nolan M."/>
            <person name="Ohm R."/>
            <person name="Pangilinan J."/>
            <person name="Park H.-J."/>
            <person name="Ramirez L."/>
            <person name="Alfaro M."/>
            <person name="Sun H."/>
            <person name="Tritt A."/>
            <person name="Yoshinaga Y."/>
            <person name="Zwiers L.-H."/>
            <person name="Turgeon B."/>
            <person name="Goodwin S."/>
            <person name="Spatafora J."/>
            <person name="Crous P."/>
            <person name="Grigoriev I."/>
        </authorList>
    </citation>
    <scope>NUCLEOTIDE SEQUENCE</scope>
    <source>
        <strain evidence="2">CBS 122367</strain>
    </source>
</reference>
<protein>
    <submittedName>
        <fullName evidence="2">Uncharacterized protein</fullName>
    </submittedName>
</protein>
<organism evidence="2 3">
    <name type="scientific">Lentithecium fluviatile CBS 122367</name>
    <dbReference type="NCBI Taxonomy" id="1168545"/>
    <lineage>
        <taxon>Eukaryota</taxon>
        <taxon>Fungi</taxon>
        <taxon>Dikarya</taxon>
        <taxon>Ascomycota</taxon>
        <taxon>Pezizomycotina</taxon>
        <taxon>Dothideomycetes</taxon>
        <taxon>Pleosporomycetidae</taxon>
        <taxon>Pleosporales</taxon>
        <taxon>Massarineae</taxon>
        <taxon>Lentitheciaceae</taxon>
        <taxon>Lentithecium</taxon>
    </lineage>
</organism>